<sequence length="141" mass="15314">MIGRMLLMAIAIGIAQVAFTQIPNCMQAWMKVDGTEDEPTKCVFDKLAYTCPNAASTCQFSFRKWYYVCCQPDETGVFAASSVAGRPECCGPYKPVMGGIICTLGETNQCPYQSSCMESTNANITLCCERDPTKNVTGAVC</sequence>
<organism evidence="2 3">
    <name type="scientific">Plectus sambesii</name>
    <dbReference type="NCBI Taxonomy" id="2011161"/>
    <lineage>
        <taxon>Eukaryota</taxon>
        <taxon>Metazoa</taxon>
        <taxon>Ecdysozoa</taxon>
        <taxon>Nematoda</taxon>
        <taxon>Chromadorea</taxon>
        <taxon>Plectida</taxon>
        <taxon>Plectina</taxon>
        <taxon>Plectoidea</taxon>
        <taxon>Plectidae</taxon>
        <taxon>Plectus</taxon>
    </lineage>
</organism>
<proteinExistence type="predicted"/>
<keyword evidence="1" id="KW-0732">Signal</keyword>
<feature type="chain" id="PRO_5037778395" evidence="1">
    <location>
        <begin position="21"/>
        <end position="141"/>
    </location>
</feature>
<feature type="signal peptide" evidence="1">
    <location>
        <begin position="1"/>
        <end position="20"/>
    </location>
</feature>
<reference evidence="3" key="1">
    <citation type="submission" date="2022-11" db="UniProtKB">
        <authorList>
            <consortium name="WormBaseParasite"/>
        </authorList>
    </citation>
    <scope>IDENTIFICATION</scope>
</reference>
<dbReference type="WBParaSite" id="PSAMB.scaffold3476size18110.g21617.t1">
    <property type="protein sequence ID" value="PSAMB.scaffold3476size18110.g21617.t1"/>
    <property type="gene ID" value="PSAMB.scaffold3476size18110.g21617"/>
</dbReference>
<evidence type="ECO:0000313" key="3">
    <source>
        <dbReference type="WBParaSite" id="PSAMB.scaffold3476size18110.g21617.t1"/>
    </source>
</evidence>
<dbReference type="Proteomes" id="UP000887566">
    <property type="component" value="Unplaced"/>
</dbReference>
<protein>
    <submittedName>
        <fullName evidence="3">Uncharacterized protein</fullName>
    </submittedName>
</protein>
<accession>A0A914W8S6</accession>
<evidence type="ECO:0000256" key="1">
    <source>
        <dbReference type="SAM" id="SignalP"/>
    </source>
</evidence>
<keyword evidence="2" id="KW-1185">Reference proteome</keyword>
<dbReference type="AlphaFoldDB" id="A0A914W8S6"/>
<evidence type="ECO:0000313" key="2">
    <source>
        <dbReference type="Proteomes" id="UP000887566"/>
    </source>
</evidence>
<name>A0A914W8S6_9BILA</name>